<proteinExistence type="predicted"/>
<accession>A0A517MT78</accession>
<dbReference type="Proteomes" id="UP000319852">
    <property type="component" value="Chromosome"/>
</dbReference>
<dbReference type="AlphaFoldDB" id="A0A517MT78"/>
<dbReference type="KEGG" id="amob:HG15A2_13580"/>
<name>A0A517MT78_9BACT</name>
<protein>
    <submittedName>
        <fullName evidence="1">Uncharacterized protein</fullName>
    </submittedName>
</protein>
<dbReference type="RefSeq" id="WP_145058996.1">
    <property type="nucleotide sequence ID" value="NZ_CP036263.1"/>
</dbReference>
<dbReference type="EMBL" id="CP036263">
    <property type="protein sequence ID" value="QDS98086.1"/>
    <property type="molecule type" value="Genomic_DNA"/>
</dbReference>
<evidence type="ECO:0000313" key="2">
    <source>
        <dbReference type="Proteomes" id="UP000319852"/>
    </source>
</evidence>
<dbReference type="OrthoDB" id="3078380at2"/>
<keyword evidence="2" id="KW-1185">Reference proteome</keyword>
<gene>
    <name evidence="1" type="ORF">HG15A2_13580</name>
</gene>
<sequence length="111" mass="12523">MNPKNVFIAAVSKCAELPVAVRKSAATVQGIRTSTFDASYLEFLDTQIELNARGDQWSDCLRRRREGLAPWCDVPLIDGTIAVGVDDYTVEVDPQTYEVVYWEKYEGMRDS</sequence>
<evidence type="ECO:0000313" key="1">
    <source>
        <dbReference type="EMBL" id="QDS98086.1"/>
    </source>
</evidence>
<reference evidence="1 2" key="1">
    <citation type="submission" date="2019-02" db="EMBL/GenBank/DDBJ databases">
        <title>Deep-cultivation of Planctomycetes and their phenomic and genomic characterization uncovers novel biology.</title>
        <authorList>
            <person name="Wiegand S."/>
            <person name="Jogler M."/>
            <person name="Boedeker C."/>
            <person name="Pinto D."/>
            <person name="Vollmers J."/>
            <person name="Rivas-Marin E."/>
            <person name="Kohn T."/>
            <person name="Peeters S.H."/>
            <person name="Heuer A."/>
            <person name="Rast P."/>
            <person name="Oberbeckmann S."/>
            <person name="Bunk B."/>
            <person name="Jeske O."/>
            <person name="Meyerdierks A."/>
            <person name="Storesund J.E."/>
            <person name="Kallscheuer N."/>
            <person name="Luecker S."/>
            <person name="Lage O.M."/>
            <person name="Pohl T."/>
            <person name="Merkel B.J."/>
            <person name="Hornburger P."/>
            <person name="Mueller R.-W."/>
            <person name="Bruemmer F."/>
            <person name="Labrenz M."/>
            <person name="Spormann A.M."/>
            <person name="Op den Camp H."/>
            <person name="Overmann J."/>
            <person name="Amann R."/>
            <person name="Jetten M.S.M."/>
            <person name="Mascher T."/>
            <person name="Medema M.H."/>
            <person name="Devos D.P."/>
            <person name="Kaster A.-K."/>
            <person name="Ovreas L."/>
            <person name="Rohde M."/>
            <person name="Galperin M.Y."/>
            <person name="Jogler C."/>
        </authorList>
    </citation>
    <scope>NUCLEOTIDE SEQUENCE [LARGE SCALE GENOMIC DNA]</scope>
    <source>
        <strain evidence="1 2">HG15A2</strain>
    </source>
</reference>
<organism evidence="1 2">
    <name type="scientific">Adhaeretor mobilis</name>
    <dbReference type="NCBI Taxonomy" id="1930276"/>
    <lineage>
        <taxon>Bacteria</taxon>
        <taxon>Pseudomonadati</taxon>
        <taxon>Planctomycetota</taxon>
        <taxon>Planctomycetia</taxon>
        <taxon>Pirellulales</taxon>
        <taxon>Lacipirellulaceae</taxon>
        <taxon>Adhaeretor</taxon>
    </lineage>
</organism>